<dbReference type="Proteomes" id="UP000823561">
    <property type="component" value="Chromosome 24"/>
</dbReference>
<dbReference type="EMBL" id="JADWDJ010000024">
    <property type="protein sequence ID" value="KAG5260872.1"/>
    <property type="molecule type" value="Genomic_DNA"/>
</dbReference>
<accession>A0AAV6FHI9</accession>
<name>A0AAV6FHI9_9TELE</name>
<evidence type="ECO:0000313" key="1">
    <source>
        <dbReference type="EMBL" id="KAG5260872.1"/>
    </source>
</evidence>
<keyword evidence="2" id="KW-1185">Reference proteome</keyword>
<protein>
    <submittedName>
        <fullName evidence="1">Uncharacterized protein</fullName>
    </submittedName>
</protein>
<gene>
    <name evidence="1" type="ORF">AALO_G00297500</name>
</gene>
<evidence type="ECO:0000313" key="2">
    <source>
        <dbReference type="Proteomes" id="UP000823561"/>
    </source>
</evidence>
<dbReference type="AlphaFoldDB" id="A0AAV6FHI9"/>
<proteinExistence type="predicted"/>
<sequence length="66" mass="7311">MASQHNVADKDFLGSGWFDWKARNTTLEQPQSAGGITVFPCRACLTHRYVLAGTTPRPRQHLSILG</sequence>
<reference evidence="1" key="1">
    <citation type="submission" date="2020-10" db="EMBL/GenBank/DDBJ databases">
        <title>Chromosome-scale genome assembly of the Allis shad, Alosa alosa.</title>
        <authorList>
            <person name="Margot Z."/>
            <person name="Christophe K."/>
            <person name="Cabau C."/>
            <person name="Louis A."/>
            <person name="Berthelot C."/>
            <person name="Parey E."/>
            <person name="Roest Crollius H."/>
            <person name="Montfort J."/>
            <person name="Robinson-Rechavi M."/>
            <person name="Bucao C."/>
            <person name="Bouchez O."/>
            <person name="Gislard M."/>
            <person name="Lluch J."/>
            <person name="Milhes M."/>
            <person name="Lampietro C."/>
            <person name="Lopez Roques C."/>
            <person name="Donnadieu C."/>
            <person name="Braasch I."/>
            <person name="Desvignes T."/>
            <person name="Postlethwait J."/>
            <person name="Bobe J."/>
            <person name="Guiguen Y."/>
        </authorList>
    </citation>
    <scope>NUCLEOTIDE SEQUENCE</scope>
    <source>
        <strain evidence="1">M-15738</strain>
        <tissue evidence="1">Blood</tissue>
    </source>
</reference>
<organism evidence="1 2">
    <name type="scientific">Alosa alosa</name>
    <name type="common">allis shad</name>
    <dbReference type="NCBI Taxonomy" id="278164"/>
    <lineage>
        <taxon>Eukaryota</taxon>
        <taxon>Metazoa</taxon>
        <taxon>Chordata</taxon>
        <taxon>Craniata</taxon>
        <taxon>Vertebrata</taxon>
        <taxon>Euteleostomi</taxon>
        <taxon>Actinopterygii</taxon>
        <taxon>Neopterygii</taxon>
        <taxon>Teleostei</taxon>
        <taxon>Clupei</taxon>
        <taxon>Clupeiformes</taxon>
        <taxon>Clupeoidei</taxon>
        <taxon>Clupeidae</taxon>
        <taxon>Alosa</taxon>
    </lineage>
</organism>
<comment type="caution">
    <text evidence="1">The sequence shown here is derived from an EMBL/GenBank/DDBJ whole genome shotgun (WGS) entry which is preliminary data.</text>
</comment>